<dbReference type="EMBL" id="LXQA010819946">
    <property type="protein sequence ID" value="MCI72538.1"/>
    <property type="molecule type" value="Genomic_DNA"/>
</dbReference>
<proteinExistence type="predicted"/>
<keyword evidence="3" id="KW-1185">Reference proteome</keyword>
<sequence length="79" mass="8762">DREAGNHLTNETPENAVEEGPDGRIEITAEDELAVKGNPKSAPIQPIVYTTEKPQASVAPYPPKYEKKEAIKEQNKNFE</sequence>
<organism evidence="2 3">
    <name type="scientific">Trifolium medium</name>
    <dbReference type="NCBI Taxonomy" id="97028"/>
    <lineage>
        <taxon>Eukaryota</taxon>
        <taxon>Viridiplantae</taxon>
        <taxon>Streptophyta</taxon>
        <taxon>Embryophyta</taxon>
        <taxon>Tracheophyta</taxon>
        <taxon>Spermatophyta</taxon>
        <taxon>Magnoliopsida</taxon>
        <taxon>eudicotyledons</taxon>
        <taxon>Gunneridae</taxon>
        <taxon>Pentapetalae</taxon>
        <taxon>rosids</taxon>
        <taxon>fabids</taxon>
        <taxon>Fabales</taxon>
        <taxon>Fabaceae</taxon>
        <taxon>Papilionoideae</taxon>
        <taxon>50 kb inversion clade</taxon>
        <taxon>NPAAA clade</taxon>
        <taxon>Hologalegina</taxon>
        <taxon>IRL clade</taxon>
        <taxon>Trifolieae</taxon>
        <taxon>Trifolium</taxon>
    </lineage>
</organism>
<feature type="compositionally biased region" description="Basic and acidic residues" evidence="1">
    <location>
        <begin position="64"/>
        <end position="79"/>
    </location>
</feature>
<evidence type="ECO:0000313" key="3">
    <source>
        <dbReference type="Proteomes" id="UP000265520"/>
    </source>
</evidence>
<evidence type="ECO:0000313" key="2">
    <source>
        <dbReference type="EMBL" id="MCI72538.1"/>
    </source>
</evidence>
<dbReference type="AlphaFoldDB" id="A0A392UHY5"/>
<comment type="caution">
    <text evidence="2">The sequence shown here is derived from an EMBL/GenBank/DDBJ whole genome shotgun (WGS) entry which is preliminary data.</text>
</comment>
<feature type="non-terminal residue" evidence="2">
    <location>
        <position position="1"/>
    </location>
</feature>
<accession>A0A392UHY5</accession>
<dbReference type="Proteomes" id="UP000265520">
    <property type="component" value="Unassembled WGS sequence"/>
</dbReference>
<feature type="region of interest" description="Disordered" evidence="1">
    <location>
        <begin position="1"/>
        <end position="22"/>
    </location>
</feature>
<name>A0A392UHY5_9FABA</name>
<feature type="non-terminal residue" evidence="2">
    <location>
        <position position="79"/>
    </location>
</feature>
<reference evidence="2 3" key="1">
    <citation type="journal article" date="2018" name="Front. Plant Sci.">
        <title>Red Clover (Trifolium pratense) and Zigzag Clover (T. medium) - A Picture of Genomic Similarities and Differences.</title>
        <authorList>
            <person name="Dluhosova J."/>
            <person name="Istvanek J."/>
            <person name="Nedelnik J."/>
            <person name="Repkova J."/>
        </authorList>
    </citation>
    <scope>NUCLEOTIDE SEQUENCE [LARGE SCALE GENOMIC DNA]</scope>
    <source>
        <strain evidence="3">cv. 10/8</strain>
        <tissue evidence="2">Leaf</tissue>
    </source>
</reference>
<protein>
    <submittedName>
        <fullName evidence="2">Uncharacterized protein</fullName>
    </submittedName>
</protein>
<feature type="region of interest" description="Disordered" evidence="1">
    <location>
        <begin position="54"/>
        <end position="79"/>
    </location>
</feature>
<evidence type="ECO:0000256" key="1">
    <source>
        <dbReference type="SAM" id="MobiDB-lite"/>
    </source>
</evidence>